<dbReference type="PANTHER" id="PTHR24356:SF163">
    <property type="entry name" value="3-PHOSPHOINOSITIDE-DEPENDENT PROTEIN KINASE 1-RELATED"/>
    <property type="match status" value="1"/>
</dbReference>
<dbReference type="InterPro" id="IPR017441">
    <property type="entry name" value="Protein_kinase_ATP_BS"/>
</dbReference>
<evidence type="ECO:0000256" key="8">
    <source>
        <dbReference type="ARBA" id="ARBA00047899"/>
    </source>
</evidence>
<feature type="compositionally biased region" description="Polar residues" evidence="11">
    <location>
        <begin position="532"/>
        <end position="549"/>
    </location>
</feature>
<protein>
    <recommendedName>
        <fullName evidence="2">non-specific serine/threonine protein kinase</fullName>
        <ecNumber evidence="2">2.7.11.1</ecNumber>
    </recommendedName>
</protein>
<dbReference type="PROSITE" id="PS00108">
    <property type="entry name" value="PROTEIN_KINASE_ST"/>
    <property type="match status" value="1"/>
</dbReference>
<dbReference type="PROSITE" id="PS00107">
    <property type="entry name" value="PROTEIN_KINASE_ATP"/>
    <property type="match status" value="1"/>
</dbReference>
<dbReference type="PANTHER" id="PTHR24356">
    <property type="entry name" value="SERINE/THREONINE-PROTEIN KINASE"/>
    <property type="match status" value="1"/>
</dbReference>
<feature type="compositionally biased region" description="Low complexity" evidence="11">
    <location>
        <begin position="514"/>
        <end position="523"/>
    </location>
</feature>
<evidence type="ECO:0000256" key="1">
    <source>
        <dbReference type="ARBA" id="ARBA00010006"/>
    </source>
</evidence>
<keyword evidence="14" id="KW-1185">Reference proteome</keyword>
<evidence type="ECO:0000256" key="11">
    <source>
        <dbReference type="SAM" id="MobiDB-lite"/>
    </source>
</evidence>
<dbReference type="InterPro" id="IPR000719">
    <property type="entry name" value="Prot_kinase_dom"/>
</dbReference>
<proteinExistence type="inferred from homology"/>
<dbReference type="AlphaFoldDB" id="A0AAW0GRC9"/>
<dbReference type="InterPro" id="IPR008271">
    <property type="entry name" value="Ser/Thr_kinase_AS"/>
</dbReference>
<feature type="compositionally biased region" description="Polar residues" evidence="11">
    <location>
        <begin position="40"/>
        <end position="74"/>
    </location>
</feature>
<evidence type="ECO:0000256" key="4">
    <source>
        <dbReference type="ARBA" id="ARBA00022679"/>
    </source>
</evidence>
<keyword evidence="7 10" id="KW-0067">ATP-binding</keyword>
<feature type="domain" description="Protein kinase" evidence="12">
    <location>
        <begin position="124"/>
        <end position="387"/>
    </location>
</feature>
<dbReference type="Gene3D" id="1.10.510.10">
    <property type="entry name" value="Transferase(Phosphotransferase) domain 1"/>
    <property type="match status" value="1"/>
</dbReference>
<evidence type="ECO:0000313" key="13">
    <source>
        <dbReference type="EMBL" id="KAK7692547.1"/>
    </source>
</evidence>
<evidence type="ECO:0000313" key="14">
    <source>
        <dbReference type="Proteomes" id="UP001385951"/>
    </source>
</evidence>
<evidence type="ECO:0000259" key="12">
    <source>
        <dbReference type="PROSITE" id="PS50011"/>
    </source>
</evidence>
<name>A0AAW0GRC9_9APHY</name>
<dbReference type="Gene3D" id="3.30.200.20">
    <property type="entry name" value="Phosphorylase Kinase, domain 1"/>
    <property type="match status" value="1"/>
</dbReference>
<evidence type="ECO:0000256" key="2">
    <source>
        <dbReference type="ARBA" id="ARBA00012513"/>
    </source>
</evidence>
<dbReference type="EMBL" id="JASBNA010000004">
    <property type="protein sequence ID" value="KAK7692547.1"/>
    <property type="molecule type" value="Genomic_DNA"/>
</dbReference>
<dbReference type="GO" id="GO:0035556">
    <property type="term" value="P:intracellular signal transduction"/>
    <property type="evidence" value="ECO:0007669"/>
    <property type="project" value="TreeGrafter"/>
</dbReference>
<accession>A0AAW0GRC9</accession>
<feature type="compositionally biased region" description="Polar residues" evidence="11">
    <location>
        <begin position="1"/>
        <end position="11"/>
    </location>
</feature>
<feature type="compositionally biased region" description="Pro residues" evidence="11">
    <location>
        <begin position="499"/>
        <end position="512"/>
    </location>
</feature>
<organism evidence="13 14">
    <name type="scientific">Cerrena zonata</name>
    <dbReference type="NCBI Taxonomy" id="2478898"/>
    <lineage>
        <taxon>Eukaryota</taxon>
        <taxon>Fungi</taxon>
        <taxon>Dikarya</taxon>
        <taxon>Basidiomycota</taxon>
        <taxon>Agaricomycotina</taxon>
        <taxon>Agaricomycetes</taxon>
        <taxon>Polyporales</taxon>
        <taxon>Cerrenaceae</taxon>
        <taxon>Cerrena</taxon>
    </lineage>
</organism>
<dbReference type="CDD" id="cd05581">
    <property type="entry name" value="STKc_PDK1"/>
    <property type="match status" value="1"/>
</dbReference>
<dbReference type="InterPro" id="IPR050236">
    <property type="entry name" value="Ser_Thr_kinase_AGC"/>
</dbReference>
<keyword evidence="5 10" id="KW-0547">Nucleotide-binding</keyword>
<dbReference type="FunFam" id="1.10.510.10:FF:000833">
    <property type="entry name" value="AGC family protein kinase"/>
    <property type="match status" value="1"/>
</dbReference>
<evidence type="ECO:0000256" key="7">
    <source>
        <dbReference type="ARBA" id="ARBA00022840"/>
    </source>
</evidence>
<feature type="compositionally biased region" description="Low complexity" evidence="11">
    <location>
        <begin position="101"/>
        <end position="114"/>
    </location>
</feature>
<feature type="compositionally biased region" description="Low complexity" evidence="11">
    <location>
        <begin position="586"/>
        <end position="600"/>
    </location>
</feature>
<keyword evidence="6" id="KW-0418">Kinase</keyword>
<feature type="region of interest" description="Disordered" evidence="11">
    <location>
        <begin position="1"/>
        <end position="20"/>
    </location>
</feature>
<dbReference type="SMART" id="SM00220">
    <property type="entry name" value="S_TKc"/>
    <property type="match status" value="1"/>
</dbReference>
<dbReference type="InterPro" id="IPR011009">
    <property type="entry name" value="Kinase-like_dom_sf"/>
</dbReference>
<dbReference type="GO" id="GO:0004674">
    <property type="term" value="F:protein serine/threonine kinase activity"/>
    <property type="evidence" value="ECO:0007669"/>
    <property type="project" value="UniProtKB-KW"/>
</dbReference>
<dbReference type="SUPFAM" id="SSF56112">
    <property type="entry name" value="Protein kinase-like (PK-like)"/>
    <property type="match status" value="1"/>
</dbReference>
<evidence type="ECO:0000256" key="9">
    <source>
        <dbReference type="ARBA" id="ARBA00048679"/>
    </source>
</evidence>
<feature type="binding site" evidence="10">
    <location>
        <position position="153"/>
    </location>
    <ligand>
        <name>ATP</name>
        <dbReference type="ChEBI" id="CHEBI:30616"/>
    </ligand>
</feature>
<comment type="similarity">
    <text evidence="1">Belongs to the protein kinase superfamily. AGC Ser/Thr protein kinase family. PDPK1 subfamily.</text>
</comment>
<dbReference type="PROSITE" id="PS50011">
    <property type="entry name" value="PROTEIN_KINASE_DOM"/>
    <property type="match status" value="1"/>
</dbReference>
<dbReference type="Pfam" id="PF00069">
    <property type="entry name" value="Pkinase"/>
    <property type="match status" value="1"/>
</dbReference>
<evidence type="ECO:0000256" key="3">
    <source>
        <dbReference type="ARBA" id="ARBA00022527"/>
    </source>
</evidence>
<dbReference type="SUPFAM" id="SSF50729">
    <property type="entry name" value="PH domain-like"/>
    <property type="match status" value="1"/>
</dbReference>
<keyword evidence="3" id="KW-0723">Serine/threonine-protein kinase</keyword>
<sequence length="767" mass="84047">MLKIQVSSPSPDANPLHVPSLADLSRNASVISSSSSSSSVTDLTVQTPVHTRPNRTFSSPRIRSKSPQSPSTPRGSKPPAYLARELGIVEDSEDKPSELKPPASRAPSRSRNSSVNGRISVNDFEFGRVLGEGSYSEVRLARNKNTGQEYAIKVLDKAHLKRKNKLQIALSEKNTLVRLGAGHPGIIRLHSAFQDEWSLFFVLDLVRNGDLQSRISRLGSFSTTCARYYAAQIVDSLDYMHAKGVIHRDLKPENLLLDDHYRIKITDFGTGKIVDAGSERAKTFVGTPEYVSPELLESNETTRSSDLWALGCIIYRMIAGRFAFQGLSEYLTLEKIKSMQYSFPEGFDEEAKDLVEKLLMRDPTERLGAGEAGTPNDMNALRAHPFFASITWATLWTDPAPPLEAGLVKREAQSNGVAGLNGWEDVGAQWDEMVDGEDGDGMSWASDGEVVVGGGSHVEEEGEIQMHDPFTNGFVNGNGYPPPEVGPLGETRPYHFPTLPEPESPQTPPESDPIPEVAPESSAPAPPATIVAQPQPTTGVRFSVSSPTQAEKEAEEDRDTVPPTLDDVPVAVRTQPIDVPPRGVRDSYSTGSTTSSSDGSPVEKLEAALEAAGLNRGRNRAQTPIQGNGPAKDEEWSGVLQQGENVIFNANVETSPLRRRASRILAIAVAPRRKSRELVLTDRRLICIKSKPGRHVVRYEFPLKAPLKEKEMRYHLTGVEAKGDKEFVVLTPSKSHSFIASSPSLASMWIRKIREAIENENSNRQRT</sequence>
<dbReference type="InterPro" id="IPR011993">
    <property type="entry name" value="PH-like_dom_sf"/>
</dbReference>
<gene>
    <name evidence="13" type="ORF">QCA50_004177</name>
</gene>
<dbReference type="FunFam" id="3.30.200.20:FF:000042">
    <property type="entry name" value="Aurora kinase A"/>
    <property type="match status" value="1"/>
</dbReference>
<dbReference type="SMART" id="SM00233">
    <property type="entry name" value="PH"/>
    <property type="match status" value="1"/>
</dbReference>
<keyword evidence="4" id="KW-0808">Transferase</keyword>
<dbReference type="Proteomes" id="UP001385951">
    <property type="component" value="Unassembled WGS sequence"/>
</dbReference>
<comment type="catalytic activity">
    <reaction evidence="8">
        <text>L-threonyl-[protein] + ATP = O-phospho-L-threonyl-[protein] + ADP + H(+)</text>
        <dbReference type="Rhea" id="RHEA:46608"/>
        <dbReference type="Rhea" id="RHEA-COMP:11060"/>
        <dbReference type="Rhea" id="RHEA-COMP:11605"/>
        <dbReference type="ChEBI" id="CHEBI:15378"/>
        <dbReference type="ChEBI" id="CHEBI:30013"/>
        <dbReference type="ChEBI" id="CHEBI:30616"/>
        <dbReference type="ChEBI" id="CHEBI:61977"/>
        <dbReference type="ChEBI" id="CHEBI:456216"/>
        <dbReference type="EC" id="2.7.11.1"/>
    </reaction>
</comment>
<evidence type="ECO:0000256" key="5">
    <source>
        <dbReference type="ARBA" id="ARBA00022741"/>
    </source>
</evidence>
<comment type="caution">
    <text evidence="13">The sequence shown here is derived from an EMBL/GenBank/DDBJ whole genome shotgun (WGS) entry which is preliminary data.</text>
</comment>
<evidence type="ECO:0000256" key="6">
    <source>
        <dbReference type="ARBA" id="ARBA00022777"/>
    </source>
</evidence>
<dbReference type="InterPro" id="IPR001849">
    <property type="entry name" value="PH_domain"/>
</dbReference>
<comment type="catalytic activity">
    <reaction evidence="9">
        <text>L-seryl-[protein] + ATP = O-phospho-L-seryl-[protein] + ADP + H(+)</text>
        <dbReference type="Rhea" id="RHEA:17989"/>
        <dbReference type="Rhea" id="RHEA-COMP:9863"/>
        <dbReference type="Rhea" id="RHEA-COMP:11604"/>
        <dbReference type="ChEBI" id="CHEBI:15378"/>
        <dbReference type="ChEBI" id="CHEBI:29999"/>
        <dbReference type="ChEBI" id="CHEBI:30616"/>
        <dbReference type="ChEBI" id="CHEBI:83421"/>
        <dbReference type="ChEBI" id="CHEBI:456216"/>
        <dbReference type="EC" id="2.7.11.1"/>
    </reaction>
</comment>
<dbReference type="GO" id="GO:0005524">
    <property type="term" value="F:ATP binding"/>
    <property type="evidence" value="ECO:0007669"/>
    <property type="project" value="UniProtKB-UniRule"/>
</dbReference>
<dbReference type="EC" id="2.7.11.1" evidence="2"/>
<dbReference type="Gene3D" id="2.30.29.30">
    <property type="entry name" value="Pleckstrin-homology domain (PH domain)/Phosphotyrosine-binding domain (PTB)"/>
    <property type="match status" value="1"/>
</dbReference>
<feature type="region of interest" description="Disordered" evidence="11">
    <location>
        <begin position="27"/>
        <end position="116"/>
    </location>
</feature>
<dbReference type="InterPro" id="IPR039046">
    <property type="entry name" value="PDPK1"/>
</dbReference>
<reference evidence="13 14" key="1">
    <citation type="submission" date="2022-09" db="EMBL/GenBank/DDBJ databases">
        <authorList>
            <person name="Palmer J.M."/>
        </authorList>
    </citation>
    <scope>NUCLEOTIDE SEQUENCE [LARGE SCALE GENOMIC DNA]</scope>
    <source>
        <strain evidence="13 14">DSM 7382</strain>
    </source>
</reference>
<feature type="region of interest" description="Disordered" evidence="11">
    <location>
        <begin position="468"/>
        <end position="634"/>
    </location>
</feature>
<evidence type="ECO:0000256" key="10">
    <source>
        <dbReference type="PROSITE-ProRule" id="PRU10141"/>
    </source>
</evidence>